<organism evidence="4 5">
    <name type="scientific">Chryseotalea sanaruensis</name>
    <dbReference type="NCBI Taxonomy" id="2482724"/>
    <lineage>
        <taxon>Bacteria</taxon>
        <taxon>Pseudomonadati</taxon>
        <taxon>Bacteroidota</taxon>
        <taxon>Cytophagia</taxon>
        <taxon>Cytophagales</taxon>
        <taxon>Chryseotaleaceae</taxon>
        <taxon>Chryseotalea</taxon>
    </lineage>
</organism>
<dbReference type="OrthoDB" id="9795058at2"/>
<dbReference type="AlphaFoldDB" id="A0A401U8Z1"/>
<evidence type="ECO:0000256" key="2">
    <source>
        <dbReference type="SAM" id="MobiDB-lite"/>
    </source>
</evidence>
<evidence type="ECO:0000256" key="1">
    <source>
        <dbReference type="SAM" id="Coils"/>
    </source>
</evidence>
<keyword evidence="1" id="KW-0175">Coiled coil</keyword>
<reference evidence="4 5" key="1">
    <citation type="submission" date="2018-11" db="EMBL/GenBank/DDBJ databases">
        <title>Chryseotalea sanarue gen. nov., sp., nov., a member of the family Cytophagaceae, isolated from a brackish lake in Hamamatsu Japan.</title>
        <authorList>
            <person name="Maejima Y."/>
            <person name="Iino T."/>
            <person name="Muraguchi Y."/>
            <person name="Fukuda K."/>
            <person name="Ohkuma M."/>
            <person name="Moriuchi R."/>
            <person name="Dohra H."/>
            <person name="Kimbara K."/>
            <person name="Shintani M."/>
        </authorList>
    </citation>
    <scope>NUCLEOTIDE SEQUENCE [LARGE SCALE GENOMIC DNA]</scope>
    <source>
        <strain evidence="4 5">Ys</strain>
    </source>
</reference>
<gene>
    <name evidence="4" type="ORF">SanaruYs_15810</name>
</gene>
<dbReference type="Pfam" id="PF02591">
    <property type="entry name" value="Zn_ribbon_9"/>
    <property type="match status" value="1"/>
</dbReference>
<dbReference type="Proteomes" id="UP000288227">
    <property type="component" value="Unassembled WGS sequence"/>
</dbReference>
<feature type="region of interest" description="Disordered" evidence="2">
    <location>
        <begin position="246"/>
        <end position="270"/>
    </location>
</feature>
<dbReference type="RefSeq" id="WP_127122023.1">
    <property type="nucleotide sequence ID" value="NZ_BHXQ01000003.1"/>
</dbReference>
<dbReference type="PANTHER" id="PTHR39082:SF1">
    <property type="entry name" value="SCAVENGER RECEPTOR CLASS A MEMBER 3"/>
    <property type="match status" value="1"/>
</dbReference>
<dbReference type="EMBL" id="BHXQ01000003">
    <property type="protein sequence ID" value="GCC51356.1"/>
    <property type="molecule type" value="Genomic_DNA"/>
</dbReference>
<comment type="caution">
    <text evidence="4">The sequence shown here is derived from an EMBL/GenBank/DDBJ whole genome shotgun (WGS) entry which is preliminary data.</text>
</comment>
<evidence type="ECO:0000313" key="5">
    <source>
        <dbReference type="Proteomes" id="UP000288227"/>
    </source>
</evidence>
<dbReference type="InterPro" id="IPR052376">
    <property type="entry name" value="Oxidative_Scav/Glycosyltrans"/>
</dbReference>
<keyword evidence="5" id="KW-1185">Reference proteome</keyword>
<accession>A0A401U8Z1</accession>
<dbReference type="Gene3D" id="1.10.287.1490">
    <property type="match status" value="1"/>
</dbReference>
<evidence type="ECO:0000313" key="4">
    <source>
        <dbReference type="EMBL" id="GCC51356.1"/>
    </source>
</evidence>
<evidence type="ECO:0000259" key="3">
    <source>
        <dbReference type="Pfam" id="PF02591"/>
    </source>
</evidence>
<dbReference type="PANTHER" id="PTHR39082">
    <property type="entry name" value="PHOSPHOLIPASE C-BETA-2-RELATED"/>
    <property type="match status" value="1"/>
</dbReference>
<name>A0A401U8Z1_9BACT</name>
<feature type="coiled-coil region" evidence="1">
    <location>
        <begin position="23"/>
        <end position="175"/>
    </location>
</feature>
<protein>
    <recommendedName>
        <fullName evidence="3">C4-type zinc ribbon domain-containing protein</fullName>
    </recommendedName>
</protein>
<feature type="domain" description="C4-type zinc ribbon" evidence="3">
    <location>
        <begin position="207"/>
        <end position="237"/>
    </location>
</feature>
<proteinExistence type="predicted"/>
<dbReference type="InterPro" id="IPR003743">
    <property type="entry name" value="Zf-RING_7"/>
</dbReference>
<sequence>METQTVAQKLEALVKLQTIDSKIDELKKLRGDLPDEVQDLEDEIEGYRTRLSRYQTEQKDLDENIKKNKEAIKEAEKLIKKYQEQQKNVRNNREFDAITKEVELQELEIQISEKKIKQSKDEITRKKDELDKIEAQVNERAEHLNIKKKELDGILAESQEEEVRLLAEREKATKKIEDKNLLKYYERLRGSLTNGLAVVRVVRGAAEGCNIVIPPQKIAEIREKKKIVIDEHSGRILADVDIDTLDESDKPKSAKPAVTVVPTRRRKTAE</sequence>